<dbReference type="GO" id="GO:0005737">
    <property type="term" value="C:cytoplasm"/>
    <property type="evidence" value="ECO:0007669"/>
    <property type="project" value="TreeGrafter"/>
</dbReference>
<dbReference type="EMBL" id="CP019724">
    <property type="protein sequence ID" value="AQS67094.1"/>
    <property type="molecule type" value="Genomic_DNA"/>
</dbReference>
<dbReference type="KEGG" id="spac:B1H29_09310"/>
<accession>A0A1S6J5R2</accession>
<dbReference type="Pfam" id="PF00501">
    <property type="entry name" value="AMP-binding"/>
    <property type="match status" value="1"/>
</dbReference>
<keyword evidence="2" id="KW-0597">Phosphoprotein</keyword>
<dbReference type="PROSITE" id="PS00012">
    <property type="entry name" value="PHOSPHOPANTETHEINE"/>
    <property type="match status" value="1"/>
</dbReference>
<dbReference type="GO" id="GO:0044550">
    <property type="term" value="P:secondary metabolite biosynthetic process"/>
    <property type="evidence" value="ECO:0007669"/>
    <property type="project" value="TreeGrafter"/>
</dbReference>
<dbReference type="InterPro" id="IPR042099">
    <property type="entry name" value="ANL_N_sf"/>
</dbReference>
<protein>
    <recommendedName>
        <fullName evidence="3">Carrier domain-containing protein</fullName>
    </recommendedName>
</protein>
<dbReference type="InterPro" id="IPR020845">
    <property type="entry name" value="AMP-binding_CS"/>
</dbReference>
<dbReference type="GO" id="GO:0031177">
    <property type="term" value="F:phosphopantetheine binding"/>
    <property type="evidence" value="ECO:0007669"/>
    <property type="project" value="InterPro"/>
</dbReference>
<dbReference type="InterPro" id="IPR006162">
    <property type="entry name" value="Ppantetheine_attach_site"/>
</dbReference>
<dbReference type="Pfam" id="PF13193">
    <property type="entry name" value="AMP-binding_C"/>
    <property type="match status" value="1"/>
</dbReference>
<dbReference type="Gene3D" id="3.40.50.12780">
    <property type="entry name" value="N-terminal domain of ligase-like"/>
    <property type="match status" value="1"/>
</dbReference>
<dbReference type="SUPFAM" id="SSF56801">
    <property type="entry name" value="Acetyl-CoA synthetase-like"/>
    <property type="match status" value="1"/>
</dbReference>
<gene>
    <name evidence="4" type="ORF">B1H29_09310</name>
</gene>
<proteinExistence type="predicted"/>
<organism evidence="4 5">
    <name type="scientific">Streptomyces pactum</name>
    <dbReference type="NCBI Taxonomy" id="68249"/>
    <lineage>
        <taxon>Bacteria</taxon>
        <taxon>Bacillati</taxon>
        <taxon>Actinomycetota</taxon>
        <taxon>Actinomycetes</taxon>
        <taxon>Kitasatosporales</taxon>
        <taxon>Streptomycetaceae</taxon>
        <taxon>Streptomyces</taxon>
    </lineage>
</organism>
<dbReference type="AlphaFoldDB" id="A0A1S6J5R2"/>
<keyword evidence="1" id="KW-0596">Phosphopantetheine</keyword>
<dbReference type="InterPro" id="IPR036736">
    <property type="entry name" value="ACP-like_sf"/>
</dbReference>
<dbReference type="PANTHER" id="PTHR45527:SF1">
    <property type="entry name" value="FATTY ACID SYNTHASE"/>
    <property type="match status" value="1"/>
</dbReference>
<evidence type="ECO:0000313" key="5">
    <source>
        <dbReference type="Proteomes" id="UP000189443"/>
    </source>
</evidence>
<dbReference type="NCBIfam" id="TIGR01733">
    <property type="entry name" value="AA-adenyl-dom"/>
    <property type="match status" value="1"/>
</dbReference>
<dbReference type="SMART" id="SM00823">
    <property type="entry name" value="PKS_PP"/>
    <property type="match status" value="1"/>
</dbReference>
<sequence length="600" mass="63205">MNDHHSKGPHLPMQDIPEERTVVRLLRRIVDSDPEATAVECGKDELTYRRLWDEAGTAAARLQETPGFEPGCLLGVLYERGVPGVVAQLAAWRAGAAYLPLDPALPDGRIESVLHDARPFAVLARPDLRHRVPRTVPTPQDVLPGPAREPRAVGSALAYVIYTSGSTGTPKGVEVAHASLVNLLDWHRATYGTGPGTRVAAFAGLGFDASVWETWAALASGATLVLPAEPPGADVTAITGFLQDNAIEQCFLSTPLAEELIGSDSPPRSLRVLLTGGDRLRVWPSPSFPAAVHNHYGPTEATVVTTASRDLRGGGDPGRAPVIGTPITGARVRLVDRQGHDVTGPGATGELLIGGAVLAAGYRGDPALTEERFGAAALVSDAGPAGGSPAAAERWYASGDVCRWTDSGDLEFVERRDAQLSVRGIRVEPAEIEHTMLTLAEVSQSAVVLCDDGSGGSLVAFYCGGATVETVQEVLAARLPRYLVPSRVQRLDAMPLTPNGKIDRKSLLDAPSEPAQRPEAAFPPGSTEEAIAGIWTELTGIVPGARDNFFDVGGHSLLAARMIGKVRDRFGVKVGLQAVFDHPVLAELAAVVDAAPKNGD</sequence>
<dbReference type="GO" id="GO:0043041">
    <property type="term" value="P:amino acid activation for nonribosomal peptide biosynthetic process"/>
    <property type="evidence" value="ECO:0007669"/>
    <property type="project" value="TreeGrafter"/>
</dbReference>
<dbReference type="InterPro" id="IPR009081">
    <property type="entry name" value="PP-bd_ACP"/>
</dbReference>
<keyword evidence="5" id="KW-1185">Reference proteome</keyword>
<dbReference type="InterPro" id="IPR000873">
    <property type="entry name" value="AMP-dep_synth/lig_dom"/>
</dbReference>
<dbReference type="PANTHER" id="PTHR45527">
    <property type="entry name" value="NONRIBOSOMAL PEPTIDE SYNTHETASE"/>
    <property type="match status" value="1"/>
</dbReference>
<dbReference type="InterPro" id="IPR020806">
    <property type="entry name" value="PKS_PP-bd"/>
</dbReference>
<dbReference type="GO" id="GO:0017000">
    <property type="term" value="P:antibiotic biosynthetic process"/>
    <property type="evidence" value="ECO:0007669"/>
    <property type="project" value="UniProtKB-ARBA"/>
</dbReference>
<evidence type="ECO:0000259" key="3">
    <source>
        <dbReference type="PROSITE" id="PS50075"/>
    </source>
</evidence>
<dbReference type="InterPro" id="IPR045851">
    <property type="entry name" value="AMP-bd_C_sf"/>
</dbReference>
<dbReference type="SUPFAM" id="SSF47336">
    <property type="entry name" value="ACP-like"/>
    <property type="match status" value="1"/>
</dbReference>
<dbReference type="InterPro" id="IPR010071">
    <property type="entry name" value="AA_adenyl_dom"/>
</dbReference>
<evidence type="ECO:0000313" key="4">
    <source>
        <dbReference type="EMBL" id="AQS67094.1"/>
    </source>
</evidence>
<dbReference type="Gene3D" id="3.30.300.30">
    <property type="match status" value="1"/>
</dbReference>
<evidence type="ECO:0000256" key="1">
    <source>
        <dbReference type="ARBA" id="ARBA00022450"/>
    </source>
</evidence>
<dbReference type="Gene3D" id="1.10.1200.10">
    <property type="entry name" value="ACP-like"/>
    <property type="match status" value="1"/>
</dbReference>
<name>A0A1S6J5R2_9ACTN</name>
<feature type="domain" description="Carrier" evidence="3">
    <location>
        <begin position="522"/>
        <end position="596"/>
    </location>
</feature>
<dbReference type="PROSITE" id="PS00455">
    <property type="entry name" value="AMP_BINDING"/>
    <property type="match status" value="1"/>
</dbReference>
<dbReference type="Proteomes" id="UP000189443">
    <property type="component" value="Chromosome"/>
</dbReference>
<reference evidence="4 5" key="1">
    <citation type="submission" date="2017-02" db="EMBL/GenBank/DDBJ databases">
        <title>Streptomyces pactum ACT12 Genome sequencing and assembly.</title>
        <authorList>
            <person name="Xue Q."/>
            <person name="Yan X."/>
            <person name="Jia L."/>
            <person name="Yan H."/>
        </authorList>
    </citation>
    <scope>NUCLEOTIDE SEQUENCE [LARGE SCALE GENOMIC DNA]</scope>
    <source>
        <strain evidence="4 5">ACT12</strain>
    </source>
</reference>
<dbReference type="PROSITE" id="PS50075">
    <property type="entry name" value="CARRIER"/>
    <property type="match status" value="1"/>
</dbReference>
<dbReference type="Pfam" id="PF00550">
    <property type="entry name" value="PP-binding"/>
    <property type="match status" value="1"/>
</dbReference>
<dbReference type="CDD" id="cd05930">
    <property type="entry name" value="A_NRPS"/>
    <property type="match status" value="1"/>
</dbReference>
<evidence type="ECO:0000256" key="2">
    <source>
        <dbReference type="ARBA" id="ARBA00022553"/>
    </source>
</evidence>
<dbReference type="InterPro" id="IPR025110">
    <property type="entry name" value="AMP-bd_C"/>
</dbReference>